<dbReference type="Proteomes" id="UP001595713">
    <property type="component" value="Unassembled WGS sequence"/>
</dbReference>
<dbReference type="Pfam" id="PF13477">
    <property type="entry name" value="Glyco_trans_4_2"/>
    <property type="match status" value="1"/>
</dbReference>
<dbReference type="PANTHER" id="PTHR12526">
    <property type="entry name" value="GLYCOSYLTRANSFERASE"/>
    <property type="match status" value="1"/>
</dbReference>
<dbReference type="CDD" id="cd03808">
    <property type="entry name" value="GT4_CapM-like"/>
    <property type="match status" value="1"/>
</dbReference>
<dbReference type="EMBL" id="JBHRXP010000003">
    <property type="protein sequence ID" value="MFC3580128.1"/>
    <property type="molecule type" value="Genomic_DNA"/>
</dbReference>
<comment type="caution">
    <text evidence="2">The sequence shown here is derived from an EMBL/GenBank/DDBJ whole genome shotgun (WGS) entry which is preliminary data.</text>
</comment>
<sequence>MIASYAPSLVNFRGPLIRTLAGAGHEVHVAAPDAVATIAGSNLADIVTAHDTTLDRTGGNPFADFGTLAGYRKLIRAIRPSHVLSYTIKPVIYGTLAARLERVRHRFALLTGLGYVFESKSARARLMRTLIWPLYRAALKGAEAVIFQNPDDAATLRRARLTGPGQRVVIVSGSGIDREHFRPAPVPAGKSVLMIGRLVAAKGLLDYVAAARIVRAAHPDIEFRIAGWIDEANPSAISRADLDGWVADSTIVYLGPLDDVRPALADCTLFCLPSYYEGTPRTVLEALATGRPVVTTDAPGCRETVRDGWNGRLVPVRDPQALAGAVIEILSDSAKTERMAAASLDYARDRYDVHKVNAEMIGAMGLAA</sequence>
<reference evidence="3" key="1">
    <citation type="journal article" date="2019" name="Int. J. Syst. Evol. Microbiol.">
        <title>The Global Catalogue of Microorganisms (GCM) 10K type strain sequencing project: providing services to taxonomists for standard genome sequencing and annotation.</title>
        <authorList>
            <consortium name="The Broad Institute Genomics Platform"/>
            <consortium name="The Broad Institute Genome Sequencing Center for Infectious Disease"/>
            <person name="Wu L."/>
            <person name="Ma J."/>
        </authorList>
    </citation>
    <scope>NUCLEOTIDE SEQUENCE [LARGE SCALE GENOMIC DNA]</scope>
    <source>
        <strain evidence="3">KCTC 42739</strain>
    </source>
</reference>
<accession>A0ABV7ST19</accession>
<evidence type="ECO:0000313" key="2">
    <source>
        <dbReference type="EMBL" id="MFC3580128.1"/>
    </source>
</evidence>
<dbReference type="PANTHER" id="PTHR12526:SF638">
    <property type="entry name" value="SPORE COAT PROTEIN SA"/>
    <property type="match status" value="1"/>
</dbReference>
<protein>
    <submittedName>
        <fullName evidence="2">Glycosyltransferase family 4 protein</fullName>
    </submittedName>
</protein>
<dbReference type="InterPro" id="IPR028098">
    <property type="entry name" value="Glyco_trans_4-like_N"/>
</dbReference>
<gene>
    <name evidence="2" type="ORF">ACFONA_08105</name>
</gene>
<name>A0ABV7ST19_9SPHN</name>
<dbReference type="Pfam" id="PF13692">
    <property type="entry name" value="Glyco_trans_1_4"/>
    <property type="match status" value="1"/>
</dbReference>
<evidence type="ECO:0000259" key="1">
    <source>
        <dbReference type="Pfam" id="PF13477"/>
    </source>
</evidence>
<organism evidence="2 3">
    <name type="scientific">Sphingomonas hylomeconis</name>
    <dbReference type="NCBI Taxonomy" id="1395958"/>
    <lineage>
        <taxon>Bacteria</taxon>
        <taxon>Pseudomonadati</taxon>
        <taxon>Pseudomonadota</taxon>
        <taxon>Alphaproteobacteria</taxon>
        <taxon>Sphingomonadales</taxon>
        <taxon>Sphingomonadaceae</taxon>
        <taxon>Sphingomonas</taxon>
    </lineage>
</organism>
<dbReference type="Gene3D" id="3.40.50.2000">
    <property type="entry name" value="Glycogen Phosphorylase B"/>
    <property type="match status" value="2"/>
</dbReference>
<feature type="domain" description="Glycosyltransferase subfamily 4-like N-terminal" evidence="1">
    <location>
        <begin position="16"/>
        <end position="149"/>
    </location>
</feature>
<dbReference type="SUPFAM" id="SSF53756">
    <property type="entry name" value="UDP-Glycosyltransferase/glycogen phosphorylase"/>
    <property type="match status" value="1"/>
</dbReference>
<proteinExistence type="predicted"/>
<evidence type="ECO:0000313" key="3">
    <source>
        <dbReference type="Proteomes" id="UP001595713"/>
    </source>
</evidence>
<keyword evidence="3" id="KW-1185">Reference proteome</keyword>